<evidence type="ECO:0000313" key="2">
    <source>
        <dbReference type="Proteomes" id="UP000187203"/>
    </source>
</evidence>
<accession>A0A1R3KLC2</accession>
<name>A0A1R3KLC2_9ROSI</name>
<proteinExistence type="predicted"/>
<evidence type="ECO:0000313" key="1">
    <source>
        <dbReference type="EMBL" id="OMP07877.1"/>
    </source>
</evidence>
<gene>
    <name evidence="1" type="ORF">COLO4_06971</name>
</gene>
<dbReference type="Proteomes" id="UP000187203">
    <property type="component" value="Unassembled WGS sequence"/>
</dbReference>
<organism evidence="1 2">
    <name type="scientific">Corchorus olitorius</name>
    <dbReference type="NCBI Taxonomy" id="93759"/>
    <lineage>
        <taxon>Eukaryota</taxon>
        <taxon>Viridiplantae</taxon>
        <taxon>Streptophyta</taxon>
        <taxon>Embryophyta</taxon>
        <taxon>Tracheophyta</taxon>
        <taxon>Spermatophyta</taxon>
        <taxon>Magnoliopsida</taxon>
        <taxon>eudicotyledons</taxon>
        <taxon>Gunneridae</taxon>
        <taxon>Pentapetalae</taxon>
        <taxon>rosids</taxon>
        <taxon>malvids</taxon>
        <taxon>Malvales</taxon>
        <taxon>Malvaceae</taxon>
        <taxon>Grewioideae</taxon>
        <taxon>Apeibeae</taxon>
        <taxon>Corchorus</taxon>
    </lineage>
</organism>
<sequence>MSRKLRNFLDLEDNPNLKSSSPGNFTVGTPSNFEILLGSHPSFGQFGCEWDKEGRNLSWQGGIFFRYLLPLYSCLEFGEL</sequence>
<keyword evidence="2" id="KW-1185">Reference proteome</keyword>
<dbReference type="EMBL" id="AWUE01013015">
    <property type="protein sequence ID" value="OMP07877.1"/>
    <property type="molecule type" value="Genomic_DNA"/>
</dbReference>
<dbReference type="AlphaFoldDB" id="A0A1R3KLC2"/>
<reference evidence="2" key="1">
    <citation type="submission" date="2013-09" db="EMBL/GenBank/DDBJ databases">
        <title>Corchorus olitorius genome sequencing.</title>
        <authorList>
            <person name="Alam M."/>
            <person name="Haque M.S."/>
            <person name="Islam M.S."/>
            <person name="Emdad E.M."/>
            <person name="Islam M.M."/>
            <person name="Ahmed B."/>
            <person name="Halim A."/>
            <person name="Hossen Q.M.M."/>
            <person name="Hossain M.Z."/>
            <person name="Ahmed R."/>
            <person name="Khan M.M."/>
            <person name="Islam R."/>
            <person name="Rashid M.M."/>
            <person name="Khan S.A."/>
            <person name="Rahman M.S."/>
            <person name="Alam M."/>
            <person name="Yahiya A.S."/>
            <person name="Khan M.S."/>
            <person name="Azam M.S."/>
            <person name="Haque T."/>
            <person name="Lashkar M.Z.H."/>
            <person name="Akhand A.I."/>
            <person name="Morshed G."/>
            <person name="Roy S."/>
            <person name="Uddin K.S."/>
            <person name="Rabeya T."/>
            <person name="Hossain A.S."/>
            <person name="Chowdhury A."/>
            <person name="Snigdha A.R."/>
            <person name="Mortoza M.S."/>
            <person name="Matin S.A."/>
            <person name="Hoque S.M.E."/>
            <person name="Islam M.K."/>
            <person name="Roy D.K."/>
            <person name="Haider R."/>
            <person name="Moosa M.M."/>
            <person name="Elias S.M."/>
            <person name="Hasan A.M."/>
            <person name="Jahan S."/>
            <person name="Shafiuddin M."/>
            <person name="Mahmood N."/>
            <person name="Shommy N.S."/>
        </authorList>
    </citation>
    <scope>NUCLEOTIDE SEQUENCE [LARGE SCALE GENOMIC DNA]</scope>
    <source>
        <strain evidence="2">cv. O-4</strain>
    </source>
</reference>
<comment type="caution">
    <text evidence="1">The sequence shown here is derived from an EMBL/GenBank/DDBJ whole genome shotgun (WGS) entry which is preliminary data.</text>
</comment>
<protein>
    <submittedName>
        <fullName evidence="1">Uncharacterized protein</fullName>
    </submittedName>
</protein>